<dbReference type="AlphaFoldDB" id="A0A6J8D3V6"/>
<evidence type="ECO:0000259" key="2">
    <source>
        <dbReference type="Pfam" id="PF00078"/>
    </source>
</evidence>
<dbReference type="PANTHER" id="PTHR47027:SF20">
    <property type="entry name" value="REVERSE TRANSCRIPTASE-LIKE PROTEIN WITH RNA-DIRECTED DNA POLYMERASE DOMAIN"/>
    <property type="match status" value="1"/>
</dbReference>
<accession>A0A6J8D3V6</accession>
<dbReference type="PANTHER" id="PTHR47027">
    <property type="entry name" value="REVERSE TRANSCRIPTASE DOMAIN-CONTAINING PROTEIN"/>
    <property type="match status" value="1"/>
</dbReference>
<feature type="domain" description="Reverse transcriptase" evidence="2">
    <location>
        <begin position="197"/>
        <end position="360"/>
    </location>
</feature>
<keyword evidence="4" id="KW-1185">Reference proteome</keyword>
<name>A0A6J8D3V6_MYTCO</name>
<dbReference type="InterPro" id="IPR000477">
    <property type="entry name" value="RT_dom"/>
</dbReference>
<evidence type="ECO:0000313" key="3">
    <source>
        <dbReference type="EMBL" id="CAC5401952.1"/>
    </source>
</evidence>
<dbReference type="OrthoDB" id="6123244at2759"/>
<sequence length="362" mass="42005">MKEKIFKDEQSQIVLLETRCQYLETMNCELESLVNTMKRRLDMNTNNNNIQDRKSATESSGERKHQDTHYMIIGGDINEDLGNSDRINKRKDYLKKFVKETGLKYDNEGKTFVKVNGEEFSELDFFLHKLGKIKPTHKPRYKAKPKLNVWSPDIKLALDEMRIYYAQWVKQGNIKDPENNIYQQRLRTRKEFRRQVRIKNAKVKDSEKQRIMETMQNCSGPANEALPVEEVYRRAKDNNQGYELVLLCAKSAFDVVIHSHLMKRLYHAGIDDKHWTIIQSMYTNATSAVKWNGQTSELFNVLQGVRQGGILSTDLYKLYINPLLNMLETSNLGCRIGNILFNTSACADDAAPMSKKTSDMQV</sequence>
<proteinExistence type="predicted"/>
<dbReference type="EMBL" id="CACVKT020006485">
    <property type="protein sequence ID" value="CAC5401952.1"/>
    <property type="molecule type" value="Genomic_DNA"/>
</dbReference>
<dbReference type="Proteomes" id="UP000507470">
    <property type="component" value="Unassembled WGS sequence"/>
</dbReference>
<evidence type="ECO:0000313" key="4">
    <source>
        <dbReference type="Proteomes" id="UP000507470"/>
    </source>
</evidence>
<evidence type="ECO:0000256" key="1">
    <source>
        <dbReference type="SAM" id="MobiDB-lite"/>
    </source>
</evidence>
<dbReference type="Pfam" id="PF00078">
    <property type="entry name" value="RVT_1"/>
    <property type="match status" value="1"/>
</dbReference>
<reference evidence="3 4" key="1">
    <citation type="submission" date="2020-06" db="EMBL/GenBank/DDBJ databases">
        <authorList>
            <person name="Li R."/>
            <person name="Bekaert M."/>
        </authorList>
    </citation>
    <scope>NUCLEOTIDE SEQUENCE [LARGE SCALE GENOMIC DNA]</scope>
    <source>
        <strain evidence="4">wild</strain>
    </source>
</reference>
<gene>
    <name evidence="3" type="ORF">MCOR_35970</name>
</gene>
<organism evidence="3 4">
    <name type="scientific">Mytilus coruscus</name>
    <name type="common">Sea mussel</name>
    <dbReference type="NCBI Taxonomy" id="42192"/>
    <lineage>
        <taxon>Eukaryota</taxon>
        <taxon>Metazoa</taxon>
        <taxon>Spiralia</taxon>
        <taxon>Lophotrochozoa</taxon>
        <taxon>Mollusca</taxon>
        <taxon>Bivalvia</taxon>
        <taxon>Autobranchia</taxon>
        <taxon>Pteriomorphia</taxon>
        <taxon>Mytilida</taxon>
        <taxon>Mytiloidea</taxon>
        <taxon>Mytilidae</taxon>
        <taxon>Mytilinae</taxon>
        <taxon>Mytilus</taxon>
    </lineage>
</organism>
<feature type="compositionally biased region" description="Basic and acidic residues" evidence="1">
    <location>
        <begin position="51"/>
        <end position="65"/>
    </location>
</feature>
<feature type="region of interest" description="Disordered" evidence="1">
    <location>
        <begin position="44"/>
        <end position="65"/>
    </location>
</feature>
<protein>
    <recommendedName>
        <fullName evidence="2">Reverse transcriptase domain-containing protein</fullName>
    </recommendedName>
</protein>